<dbReference type="PANTHER" id="PTHR32196:SF69">
    <property type="entry name" value="BRANCHED-CHAIN AMINO ACID TRANSPORT SYSTEM, PERMEASE PROTEIN"/>
    <property type="match status" value="1"/>
</dbReference>
<dbReference type="KEGG" id="dba:Dbac_0631"/>
<dbReference type="InterPro" id="IPR001851">
    <property type="entry name" value="ABC_transp_permease"/>
</dbReference>
<comment type="subcellular location">
    <subcellularLocation>
        <location evidence="1">Cell membrane</location>
        <topology evidence="1">Multi-pass membrane protein</topology>
    </subcellularLocation>
</comment>
<reference evidence="7 8" key="1">
    <citation type="journal article" date="2009" name="Stand. Genomic Sci.">
        <title>Complete genome sequence of Desulfomicrobium baculatum type strain (X).</title>
        <authorList>
            <person name="Copeland A."/>
            <person name="Spring S."/>
            <person name="Goker M."/>
            <person name="Schneider S."/>
            <person name="Lapidus A."/>
            <person name="Del Rio T.G."/>
            <person name="Tice H."/>
            <person name="Cheng J.F."/>
            <person name="Chen F."/>
            <person name="Nolan M."/>
            <person name="Bruce D."/>
            <person name="Goodwin L."/>
            <person name="Pitluck S."/>
            <person name="Ivanova N."/>
            <person name="Mavrommatis K."/>
            <person name="Ovchinnikova G."/>
            <person name="Pati A."/>
            <person name="Chen A."/>
            <person name="Palaniappan K."/>
            <person name="Land M."/>
            <person name="Hauser L."/>
            <person name="Chang Y.J."/>
            <person name="Jeffries C.C."/>
            <person name="Meincke L."/>
            <person name="Sims D."/>
            <person name="Brettin T."/>
            <person name="Detter J.C."/>
            <person name="Han C."/>
            <person name="Chain P."/>
            <person name="Bristow J."/>
            <person name="Eisen J.A."/>
            <person name="Markowitz V."/>
            <person name="Hugenholtz P."/>
            <person name="Kyrpides N.C."/>
            <person name="Klenk H.P."/>
            <person name="Lucas S."/>
        </authorList>
    </citation>
    <scope>NUCLEOTIDE SEQUENCE [LARGE SCALE GENOMIC DNA]</scope>
    <source>
        <strain evidence="8">DSM 4028 / VKM B-1378 / X</strain>
    </source>
</reference>
<dbReference type="AlphaFoldDB" id="C7LX81"/>
<keyword evidence="4 6" id="KW-1133">Transmembrane helix</keyword>
<dbReference type="STRING" id="525897.Dbac_0631"/>
<name>C7LX81_DESBD</name>
<feature type="transmembrane region" description="Helical" evidence="6">
    <location>
        <begin position="24"/>
        <end position="48"/>
    </location>
</feature>
<keyword evidence="8" id="KW-1185">Reference proteome</keyword>
<gene>
    <name evidence="7" type="ordered locus">Dbac_0631</name>
</gene>
<dbReference type="GO" id="GO:0022857">
    <property type="term" value="F:transmembrane transporter activity"/>
    <property type="evidence" value="ECO:0007669"/>
    <property type="project" value="InterPro"/>
</dbReference>
<protein>
    <submittedName>
        <fullName evidence="7">Inner-membrane translocator</fullName>
    </submittedName>
</protein>
<feature type="transmembrane region" description="Helical" evidence="6">
    <location>
        <begin position="228"/>
        <end position="247"/>
    </location>
</feature>
<proteinExistence type="predicted"/>
<dbReference type="HOGENOM" id="CLU_067296_0_0_7"/>
<dbReference type="EMBL" id="CP001629">
    <property type="protein sequence ID" value="ACU88754.1"/>
    <property type="molecule type" value="Genomic_DNA"/>
</dbReference>
<keyword evidence="3 6" id="KW-0812">Transmembrane</keyword>
<dbReference type="CDD" id="cd06574">
    <property type="entry name" value="TM_PBP1_branched-chain-AA_like"/>
    <property type="match status" value="1"/>
</dbReference>
<feature type="transmembrane region" description="Helical" evidence="6">
    <location>
        <begin position="80"/>
        <end position="100"/>
    </location>
</feature>
<feature type="transmembrane region" description="Helical" evidence="6">
    <location>
        <begin position="107"/>
        <end position="126"/>
    </location>
</feature>
<evidence type="ECO:0000256" key="2">
    <source>
        <dbReference type="ARBA" id="ARBA00022475"/>
    </source>
</evidence>
<keyword evidence="5 6" id="KW-0472">Membrane</keyword>
<dbReference type="PANTHER" id="PTHR32196">
    <property type="entry name" value="ABC TRANSPORTER PERMEASE PROTEIN YPHD-RELATED-RELATED"/>
    <property type="match status" value="1"/>
</dbReference>
<evidence type="ECO:0000256" key="1">
    <source>
        <dbReference type="ARBA" id="ARBA00004651"/>
    </source>
</evidence>
<evidence type="ECO:0000256" key="4">
    <source>
        <dbReference type="ARBA" id="ARBA00022989"/>
    </source>
</evidence>
<dbReference type="Proteomes" id="UP000002216">
    <property type="component" value="Chromosome"/>
</dbReference>
<feature type="transmembrane region" description="Helical" evidence="6">
    <location>
        <begin position="259"/>
        <end position="280"/>
    </location>
</feature>
<evidence type="ECO:0000313" key="7">
    <source>
        <dbReference type="EMBL" id="ACU88754.1"/>
    </source>
</evidence>
<dbReference type="eggNOG" id="COG4120">
    <property type="taxonomic scope" value="Bacteria"/>
</dbReference>
<keyword evidence="2" id="KW-1003">Cell membrane</keyword>
<dbReference type="GO" id="GO:0005886">
    <property type="term" value="C:plasma membrane"/>
    <property type="evidence" value="ECO:0007669"/>
    <property type="project" value="UniProtKB-SubCell"/>
</dbReference>
<feature type="transmembrane region" description="Helical" evidence="6">
    <location>
        <begin position="292"/>
        <end position="309"/>
    </location>
</feature>
<feature type="transmembrane region" description="Helical" evidence="6">
    <location>
        <begin position="151"/>
        <end position="174"/>
    </location>
</feature>
<evidence type="ECO:0000256" key="6">
    <source>
        <dbReference type="SAM" id="Phobius"/>
    </source>
</evidence>
<sequence>MYVPHIGQTTPFSIHIQHQHNMTLYAFLGALEQGFLYGIMALGVYLTFRILDFPDLTVDGSLPLGASVSAVTITAGHSPYLALLLASMAGFLAGAVTAILNTKLKILHLLASILTMISLYSINIRIMGGPNVALLGTPSVLTDLENLGLPLYQLTPVFFFVVAALITTGLIWFLHTEYGQAMLATGDNRQMITSQGVNTDNVIIFGVGLSNALVAFSGALIAQNQGAADVNMGVGTIVAGLASVILGETVFGKATIARACIAVIVGSILYRTAIALALGSRLGSFSFTPSDLNLITAFLVIVALTSPMLKQRFTR</sequence>
<organism evidence="7 8">
    <name type="scientific">Desulfomicrobium baculatum (strain DSM 4028 / VKM B-1378 / X)</name>
    <name type="common">Desulfovibrio baculatus</name>
    <dbReference type="NCBI Taxonomy" id="525897"/>
    <lineage>
        <taxon>Bacteria</taxon>
        <taxon>Pseudomonadati</taxon>
        <taxon>Thermodesulfobacteriota</taxon>
        <taxon>Desulfovibrionia</taxon>
        <taxon>Desulfovibrionales</taxon>
        <taxon>Desulfomicrobiaceae</taxon>
        <taxon>Desulfomicrobium</taxon>
    </lineage>
</organism>
<feature type="transmembrane region" description="Helical" evidence="6">
    <location>
        <begin position="202"/>
        <end position="222"/>
    </location>
</feature>
<dbReference type="Pfam" id="PF02653">
    <property type="entry name" value="BPD_transp_2"/>
    <property type="match status" value="1"/>
</dbReference>
<evidence type="ECO:0000256" key="3">
    <source>
        <dbReference type="ARBA" id="ARBA00022692"/>
    </source>
</evidence>
<evidence type="ECO:0000256" key="5">
    <source>
        <dbReference type="ARBA" id="ARBA00023136"/>
    </source>
</evidence>
<evidence type="ECO:0000313" key="8">
    <source>
        <dbReference type="Proteomes" id="UP000002216"/>
    </source>
</evidence>
<accession>C7LX81</accession>